<name>A0A0B6YZV5_9EUPU</name>
<dbReference type="AlphaFoldDB" id="A0A0B6YZV5"/>
<reference evidence="1" key="1">
    <citation type="submission" date="2014-12" db="EMBL/GenBank/DDBJ databases">
        <title>Insight into the proteome of Arion vulgaris.</title>
        <authorList>
            <person name="Aradska J."/>
            <person name="Bulat T."/>
            <person name="Smidak R."/>
            <person name="Sarate P."/>
            <person name="Gangsoo J."/>
            <person name="Sialana F."/>
            <person name="Bilban M."/>
            <person name="Lubec G."/>
        </authorList>
    </citation>
    <scope>NUCLEOTIDE SEQUENCE</scope>
    <source>
        <tissue evidence="1">Skin</tissue>
    </source>
</reference>
<accession>A0A0B6YZV5</accession>
<feature type="non-terminal residue" evidence="1">
    <location>
        <position position="71"/>
    </location>
</feature>
<sequence>MIPSYIKKITKLNNFSSFSVLHLGESLWHSSAELASDSKSTLQFPMGSDQNIFQEITDLNIGVIEFLVLSE</sequence>
<gene>
    <name evidence="1" type="primary">ORF41668</name>
</gene>
<protein>
    <submittedName>
        <fullName evidence="1">Uncharacterized protein</fullName>
    </submittedName>
</protein>
<evidence type="ECO:0000313" key="1">
    <source>
        <dbReference type="EMBL" id="CEK61226.1"/>
    </source>
</evidence>
<organism evidence="1">
    <name type="scientific">Arion vulgaris</name>
    <dbReference type="NCBI Taxonomy" id="1028688"/>
    <lineage>
        <taxon>Eukaryota</taxon>
        <taxon>Metazoa</taxon>
        <taxon>Spiralia</taxon>
        <taxon>Lophotrochozoa</taxon>
        <taxon>Mollusca</taxon>
        <taxon>Gastropoda</taxon>
        <taxon>Heterobranchia</taxon>
        <taxon>Euthyneura</taxon>
        <taxon>Panpulmonata</taxon>
        <taxon>Eupulmonata</taxon>
        <taxon>Stylommatophora</taxon>
        <taxon>Helicina</taxon>
        <taxon>Arionoidea</taxon>
        <taxon>Arionidae</taxon>
        <taxon>Arion</taxon>
    </lineage>
</organism>
<dbReference type="EMBL" id="HACG01014361">
    <property type="protein sequence ID" value="CEK61226.1"/>
    <property type="molecule type" value="Transcribed_RNA"/>
</dbReference>
<proteinExistence type="predicted"/>